<evidence type="ECO:0000256" key="4">
    <source>
        <dbReference type="ARBA" id="ARBA00022801"/>
    </source>
</evidence>
<sequence>MLRFAVRAGLIALVAMPTSALAWGRTGHAVVAEIARGYLTPKAAAAVDALLASDPDVLTERDLGSRASWADAYRRDHRETSEWHFADVELDHPDLAEACFGFPASATPASAGPAKDCVVGRLDAFERELSDPRTDAAERLLAFKFVLHFVGDLHQPLHAADNQDKGGNCVPLALGGSRTVNLHSYWDGVVVDALGPDAKTIAASLSAKITPSQRKAWEKGDARSWAMESFAVAKSTAYAVGSAPGCSNDKAPVALPEGYAERANAAAALQLQKAGVRLALELNRAFN</sequence>
<dbReference type="PANTHER" id="PTHR33146:SF26">
    <property type="entry name" value="ENDONUCLEASE 4"/>
    <property type="match status" value="1"/>
</dbReference>
<dbReference type="GO" id="GO:0046872">
    <property type="term" value="F:metal ion binding"/>
    <property type="evidence" value="ECO:0007669"/>
    <property type="project" value="UniProtKB-KW"/>
</dbReference>
<keyword evidence="1" id="KW-0540">Nuclease</keyword>
<dbReference type="Pfam" id="PF02265">
    <property type="entry name" value="S1-P1_nuclease"/>
    <property type="match status" value="1"/>
</dbReference>
<protein>
    <submittedName>
        <fullName evidence="8">S1/P1 Nuclease</fullName>
    </submittedName>
</protein>
<gene>
    <name evidence="8" type="ORF">B7Z12_14700</name>
</gene>
<evidence type="ECO:0000256" key="5">
    <source>
        <dbReference type="ARBA" id="ARBA00023157"/>
    </source>
</evidence>
<evidence type="ECO:0000256" key="1">
    <source>
        <dbReference type="ARBA" id="ARBA00022722"/>
    </source>
</evidence>
<dbReference type="Proteomes" id="UP000215616">
    <property type="component" value="Unassembled WGS sequence"/>
</dbReference>
<evidence type="ECO:0000256" key="7">
    <source>
        <dbReference type="SAM" id="SignalP"/>
    </source>
</evidence>
<dbReference type="InterPro" id="IPR003154">
    <property type="entry name" value="S1/P1nuclease"/>
</dbReference>
<proteinExistence type="predicted"/>
<feature type="signal peptide" evidence="7">
    <location>
        <begin position="1"/>
        <end position="22"/>
    </location>
</feature>
<keyword evidence="5" id="KW-1015">Disulfide bond</keyword>
<keyword evidence="6" id="KW-0325">Glycoprotein</keyword>
<dbReference type="GO" id="GO:0004519">
    <property type="term" value="F:endonuclease activity"/>
    <property type="evidence" value="ECO:0007669"/>
    <property type="project" value="UniProtKB-KW"/>
</dbReference>
<dbReference type="GO" id="GO:0003676">
    <property type="term" value="F:nucleic acid binding"/>
    <property type="evidence" value="ECO:0007669"/>
    <property type="project" value="InterPro"/>
</dbReference>
<feature type="chain" id="PRO_5012378338" evidence="7">
    <location>
        <begin position="23"/>
        <end position="287"/>
    </location>
</feature>
<organism evidence="8 9">
    <name type="scientific">Caulobacter vibrioides</name>
    <name type="common">Caulobacter crescentus</name>
    <dbReference type="NCBI Taxonomy" id="155892"/>
    <lineage>
        <taxon>Bacteria</taxon>
        <taxon>Pseudomonadati</taxon>
        <taxon>Pseudomonadota</taxon>
        <taxon>Alphaproteobacteria</taxon>
        <taxon>Caulobacterales</taxon>
        <taxon>Caulobacteraceae</taxon>
        <taxon>Caulobacter</taxon>
    </lineage>
</organism>
<dbReference type="AlphaFoldDB" id="A0A258D043"/>
<evidence type="ECO:0000313" key="9">
    <source>
        <dbReference type="Proteomes" id="UP000215616"/>
    </source>
</evidence>
<reference evidence="8 9" key="1">
    <citation type="submission" date="2017-03" db="EMBL/GenBank/DDBJ databases">
        <title>Lifting the veil on microbial sulfur biogeochemistry in mining wastewaters.</title>
        <authorList>
            <person name="Kantor R.S."/>
            <person name="Colenbrander Nelson T."/>
            <person name="Marshall S."/>
            <person name="Bennett D."/>
            <person name="Apte S."/>
            <person name="Camacho D."/>
            <person name="Thomas B.C."/>
            <person name="Warren L.A."/>
            <person name="Banfield J.F."/>
        </authorList>
    </citation>
    <scope>NUCLEOTIDE SEQUENCE [LARGE SCALE GENOMIC DNA]</scope>
    <source>
        <strain evidence="8">32-67-7</strain>
    </source>
</reference>
<evidence type="ECO:0000256" key="2">
    <source>
        <dbReference type="ARBA" id="ARBA00022723"/>
    </source>
</evidence>
<dbReference type="GO" id="GO:0006308">
    <property type="term" value="P:DNA catabolic process"/>
    <property type="evidence" value="ECO:0007669"/>
    <property type="project" value="InterPro"/>
</dbReference>
<evidence type="ECO:0000313" key="8">
    <source>
        <dbReference type="EMBL" id="OYX01161.1"/>
    </source>
</evidence>
<keyword evidence="7" id="KW-0732">Signal</keyword>
<evidence type="ECO:0000256" key="6">
    <source>
        <dbReference type="ARBA" id="ARBA00023180"/>
    </source>
</evidence>
<keyword evidence="4" id="KW-0378">Hydrolase</keyword>
<keyword evidence="2" id="KW-0479">Metal-binding</keyword>
<comment type="caution">
    <text evidence="8">The sequence shown here is derived from an EMBL/GenBank/DDBJ whole genome shotgun (WGS) entry which is preliminary data.</text>
</comment>
<dbReference type="EMBL" id="NCDQ01000263">
    <property type="protein sequence ID" value="OYX01161.1"/>
    <property type="molecule type" value="Genomic_DNA"/>
</dbReference>
<accession>A0A258D043</accession>
<dbReference type="PANTHER" id="PTHR33146">
    <property type="entry name" value="ENDONUCLEASE 4"/>
    <property type="match status" value="1"/>
</dbReference>
<dbReference type="SUPFAM" id="SSF48537">
    <property type="entry name" value="Phospholipase C/P1 nuclease"/>
    <property type="match status" value="1"/>
</dbReference>
<keyword evidence="3" id="KW-0255">Endonuclease</keyword>
<evidence type="ECO:0000256" key="3">
    <source>
        <dbReference type="ARBA" id="ARBA00022759"/>
    </source>
</evidence>
<dbReference type="GO" id="GO:0016788">
    <property type="term" value="F:hydrolase activity, acting on ester bonds"/>
    <property type="evidence" value="ECO:0007669"/>
    <property type="project" value="InterPro"/>
</dbReference>
<dbReference type="CDD" id="cd11010">
    <property type="entry name" value="S1-P1_nuclease"/>
    <property type="match status" value="1"/>
</dbReference>
<name>A0A258D043_CAUVI</name>
<dbReference type="Gene3D" id="1.10.575.10">
    <property type="entry name" value="P1 Nuclease"/>
    <property type="match status" value="1"/>
</dbReference>
<dbReference type="InterPro" id="IPR008947">
    <property type="entry name" value="PLipase_C/P1_nuclease_dom_sf"/>
</dbReference>